<organism evidence="8">
    <name type="scientific">marine sediment metagenome</name>
    <dbReference type="NCBI Taxonomy" id="412755"/>
    <lineage>
        <taxon>unclassified sequences</taxon>
        <taxon>metagenomes</taxon>
        <taxon>ecological metagenomes</taxon>
    </lineage>
</organism>
<reference evidence="8" key="1">
    <citation type="journal article" date="2015" name="Nature">
        <title>Complex archaea that bridge the gap between prokaryotes and eukaryotes.</title>
        <authorList>
            <person name="Spang A."/>
            <person name="Saw J.H."/>
            <person name="Jorgensen S.L."/>
            <person name="Zaremba-Niedzwiedzka K."/>
            <person name="Martijn J."/>
            <person name="Lind A.E."/>
            <person name="van Eijk R."/>
            <person name="Schleper C."/>
            <person name="Guy L."/>
            <person name="Ettema T.J."/>
        </authorList>
    </citation>
    <scope>NUCLEOTIDE SEQUENCE</scope>
</reference>
<dbReference type="InterPro" id="IPR035906">
    <property type="entry name" value="MetI-like_sf"/>
</dbReference>
<evidence type="ECO:0008006" key="9">
    <source>
        <dbReference type="Google" id="ProtNLM"/>
    </source>
</evidence>
<comment type="subcellular location">
    <subcellularLocation>
        <location evidence="1">Cell membrane</location>
        <topology evidence="1">Multi-pass membrane protein</topology>
    </subcellularLocation>
</comment>
<accession>A0A0F9A7D1</accession>
<evidence type="ECO:0000256" key="6">
    <source>
        <dbReference type="ARBA" id="ARBA00023136"/>
    </source>
</evidence>
<dbReference type="GO" id="GO:0005886">
    <property type="term" value="C:plasma membrane"/>
    <property type="evidence" value="ECO:0007669"/>
    <property type="project" value="UniProtKB-SubCell"/>
</dbReference>
<dbReference type="SUPFAM" id="SSF161098">
    <property type="entry name" value="MetI-like"/>
    <property type="match status" value="1"/>
</dbReference>
<proteinExistence type="predicted"/>
<evidence type="ECO:0000256" key="3">
    <source>
        <dbReference type="ARBA" id="ARBA00022475"/>
    </source>
</evidence>
<evidence type="ECO:0000256" key="4">
    <source>
        <dbReference type="ARBA" id="ARBA00022692"/>
    </source>
</evidence>
<feature type="non-terminal residue" evidence="8">
    <location>
        <position position="137"/>
    </location>
</feature>
<evidence type="ECO:0000256" key="7">
    <source>
        <dbReference type="SAM" id="Phobius"/>
    </source>
</evidence>
<feature type="transmembrane region" description="Helical" evidence="7">
    <location>
        <begin position="102"/>
        <end position="121"/>
    </location>
</feature>
<sequence length="137" mass="15964">MGETTKRRKARRGITDKQLKYLFLMPCIALLVFLILYPLIWSAYLSFTDYRAVQGRFRLFPGLVKEKPGIKLIKPNTVGFKNYKDILRNRYIWKHYRTTGKFVIFSVLIQSIIGLGLALLFNREFKGKGIITTMILA</sequence>
<keyword evidence="6 7" id="KW-0472">Membrane</keyword>
<keyword evidence="3" id="KW-1003">Cell membrane</keyword>
<keyword evidence="5 7" id="KW-1133">Transmembrane helix</keyword>
<keyword evidence="2" id="KW-0813">Transport</keyword>
<dbReference type="EMBL" id="LAZR01056309">
    <property type="protein sequence ID" value="KKK74459.1"/>
    <property type="molecule type" value="Genomic_DNA"/>
</dbReference>
<dbReference type="PANTHER" id="PTHR30193">
    <property type="entry name" value="ABC TRANSPORTER PERMEASE PROTEIN"/>
    <property type="match status" value="1"/>
</dbReference>
<evidence type="ECO:0000313" key="8">
    <source>
        <dbReference type="EMBL" id="KKK74459.1"/>
    </source>
</evidence>
<comment type="caution">
    <text evidence="8">The sequence shown here is derived from an EMBL/GenBank/DDBJ whole genome shotgun (WGS) entry which is preliminary data.</text>
</comment>
<dbReference type="PANTHER" id="PTHR30193:SF37">
    <property type="entry name" value="INNER MEMBRANE ABC TRANSPORTER PERMEASE PROTEIN YCJO"/>
    <property type="match status" value="1"/>
</dbReference>
<gene>
    <name evidence="8" type="ORF">LCGC14_2883580</name>
</gene>
<evidence type="ECO:0000256" key="2">
    <source>
        <dbReference type="ARBA" id="ARBA00022448"/>
    </source>
</evidence>
<keyword evidence="4 7" id="KW-0812">Transmembrane</keyword>
<dbReference type="InterPro" id="IPR051393">
    <property type="entry name" value="ABC_transporter_permease"/>
</dbReference>
<name>A0A0F9A7D1_9ZZZZ</name>
<evidence type="ECO:0000256" key="1">
    <source>
        <dbReference type="ARBA" id="ARBA00004651"/>
    </source>
</evidence>
<protein>
    <recommendedName>
        <fullName evidence="9">ABC transmembrane type-1 domain-containing protein</fullName>
    </recommendedName>
</protein>
<evidence type="ECO:0000256" key="5">
    <source>
        <dbReference type="ARBA" id="ARBA00022989"/>
    </source>
</evidence>
<feature type="transmembrane region" description="Helical" evidence="7">
    <location>
        <begin position="21"/>
        <end position="40"/>
    </location>
</feature>
<dbReference type="Gene3D" id="1.10.3720.10">
    <property type="entry name" value="MetI-like"/>
    <property type="match status" value="1"/>
</dbReference>
<dbReference type="AlphaFoldDB" id="A0A0F9A7D1"/>